<dbReference type="EMBL" id="KV441548">
    <property type="protein sequence ID" value="OAG13029.1"/>
    <property type="molecule type" value="Genomic_DNA"/>
</dbReference>
<gene>
    <name evidence="2" type="ORF">CC84DRAFT_175961</name>
</gene>
<proteinExistence type="predicted"/>
<dbReference type="Proteomes" id="UP000077069">
    <property type="component" value="Unassembled WGS sequence"/>
</dbReference>
<organism evidence="2 3">
    <name type="scientific">Paraphaeosphaeria sporulosa</name>
    <dbReference type="NCBI Taxonomy" id="1460663"/>
    <lineage>
        <taxon>Eukaryota</taxon>
        <taxon>Fungi</taxon>
        <taxon>Dikarya</taxon>
        <taxon>Ascomycota</taxon>
        <taxon>Pezizomycotina</taxon>
        <taxon>Dothideomycetes</taxon>
        <taxon>Pleosporomycetidae</taxon>
        <taxon>Pleosporales</taxon>
        <taxon>Massarineae</taxon>
        <taxon>Didymosphaeriaceae</taxon>
        <taxon>Paraphaeosphaeria</taxon>
    </lineage>
</organism>
<dbReference type="RefSeq" id="XP_018043394.1">
    <property type="nucleotide sequence ID" value="XM_018185461.1"/>
</dbReference>
<evidence type="ECO:0008006" key="4">
    <source>
        <dbReference type="Google" id="ProtNLM"/>
    </source>
</evidence>
<name>A0A177D1V9_9PLEO</name>
<dbReference type="GeneID" id="28768947"/>
<dbReference type="AlphaFoldDB" id="A0A177D1V9"/>
<evidence type="ECO:0000256" key="1">
    <source>
        <dbReference type="SAM" id="SignalP"/>
    </source>
</evidence>
<evidence type="ECO:0000313" key="3">
    <source>
        <dbReference type="Proteomes" id="UP000077069"/>
    </source>
</evidence>
<feature type="chain" id="PRO_5008058886" description="Secreted protein" evidence="1">
    <location>
        <begin position="20"/>
        <end position="170"/>
    </location>
</feature>
<keyword evidence="1" id="KW-0732">Signal</keyword>
<accession>A0A177D1V9</accession>
<keyword evidence="3" id="KW-1185">Reference proteome</keyword>
<dbReference type="InParanoid" id="A0A177D1V9"/>
<reference evidence="2 3" key="1">
    <citation type="submission" date="2016-05" db="EMBL/GenBank/DDBJ databases">
        <title>Comparative analysis of secretome profiles of manganese(II)-oxidizing ascomycete fungi.</title>
        <authorList>
            <consortium name="DOE Joint Genome Institute"/>
            <person name="Zeiner C.A."/>
            <person name="Purvine S.O."/>
            <person name="Zink E.M."/>
            <person name="Wu S."/>
            <person name="Pasa-Tolic L."/>
            <person name="Chaput D.L."/>
            <person name="Haridas S."/>
            <person name="Grigoriev I.V."/>
            <person name="Santelli C.M."/>
            <person name="Hansel C.M."/>
        </authorList>
    </citation>
    <scope>NUCLEOTIDE SEQUENCE [LARGE SCALE GENOMIC DNA]</scope>
    <source>
        <strain evidence="2 3">AP3s5-JAC2a</strain>
    </source>
</reference>
<feature type="signal peptide" evidence="1">
    <location>
        <begin position="1"/>
        <end position="19"/>
    </location>
</feature>
<sequence length="170" mass="19011">MLSASLLLSCVILLVRFRASIVYIQEDCTPMLSARRYALPTALAQRIPDQRTNMAKSDRFCKIDWLTQATHLPTGLACIMQSRVHWSEVRSLSTVGCTEYAQGRRINVDPPQATRSADPSFDGLDVASARRESSTFLHHSSGSSYRLCRVRISAPTPTSWTWWLIVGPVV</sequence>
<protein>
    <recommendedName>
        <fullName evidence="4">Secreted protein</fullName>
    </recommendedName>
</protein>
<evidence type="ECO:0000313" key="2">
    <source>
        <dbReference type="EMBL" id="OAG13029.1"/>
    </source>
</evidence>